<comment type="caution">
    <text evidence="1">The sequence shown here is derived from an EMBL/GenBank/DDBJ whole genome shotgun (WGS) entry which is preliminary data.</text>
</comment>
<keyword evidence="2" id="KW-1185">Reference proteome</keyword>
<feature type="non-terminal residue" evidence="1">
    <location>
        <position position="1"/>
    </location>
</feature>
<evidence type="ECO:0000313" key="2">
    <source>
        <dbReference type="Proteomes" id="UP001597083"/>
    </source>
</evidence>
<evidence type="ECO:0000313" key="1">
    <source>
        <dbReference type="EMBL" id="MFD0853527.1"/>
    </source>
</evidence>
<proteinExistence type="predicted"/>
<organism evidence="1 2">
    <name type="scientific">Actinomadura adrarensis</name>
    <dbReference type="NCBI Taxonomy" id="1819600"/>
    <lineage>
        <taxon>Bacteria</taxon>
        <taxon>Bacillati</taxon>
        <taxon>Actinomycetota</taxon>
        <taxon>Actinomycetes</taxon>
        <taxon>Streptosporangiales</taxon>
        <taxon>Thermomonosporaceae</taxon>
        <taxon>Actinomadura</taxon>
    </lineage>
</organism>
<dbReference type="Proteomes" id="UP001597083">
    <property type="component" value="Unassembled WGS sequence"/>
</dbReference>
<reference evidence="2" key="1">
    <citation type="journal article" date="2019" name="Int. J. Syst. Evol. Microbiol.">
        <title>The Global Catalogue of Microorganisms (GCM) 10K type strain sequencing project: providing services to taxonomists for standard genome sequencing and annotation.</title>
        <authorList>
            <consortium name="The Broad Institute Genomics Platform"/>
            <consortium name="The Broad Institute Genome Sequencing Center for Infectious Disease"/>
            <person name="Wu L."/>
            <person name="Ma J."/>
        </authorList>
    </citation>
    <scope>NUCLEOTIDE SEQUENCE [LARGE SCALE GENOMIC DNA]</scope>
    <source>
        <strain evidence="2">JCM 31696</strain>
    </source>
</reference>
<gene>
    <name evidence="1" type="ORF">ACFQ07_14925</name>
</gene>
<accession>A0ABW3CHP8</accession>
<sequence length="239" mass="25155">KSRRDIATFETAPSMQVSEGASAQICASMGGQGGVTVPQDLPFCATQTNQAALPHWSPALWAFNVPSSPMLHMKWTSADGQVKVAVPPSDRNIARYERLTVKMAADESVTSSTDVTITVVDGRGRTWSAPVSTLNPDAVTRLPGTTHPWLRKVILQQVNIPVSSLSKGGLKANDIREVRFTGGSESGGVYLSDLTAENPDVGGRKPGRLPTVDLVPANVDEGSAPGTAQVAAVISQRVG</sequence>
<feature type="non-terminal residue" evidence="1">
    <location>
        <position position="239"/>
    </location>
</feature>
<name>A0ABW3CHP8_9ACTN</name>
<protein>
    <submittedName>
        <fullName evidence="1">Uncharacterized protein</fullName>
    </submittedName>
</protein>
<dbReference type="EMBL" id="JBHTIR010002242">
    <property type="protein sequence ID" value="MFD0853527.1"/>
    <property type="molecule type" value="Genomic_DNA"/>
</dbReference>